<organism evidence="2">
    <name type="scientific">Ralstonia syzygii R24</name>
    <dbReference type="NCBI Taxonomy" id="907261"/>
    <lineage>
        <taxon>Bacteria</taxon>
        <taxon>Pseudomonadati</taxon>
        <taxon>Pseudomonadota</taxon>
        <taxon>Betaproteobacteria</taxon>
        <taxon>Burkholderiales</taxon>
        <taxon>Burkholderiaceae</taxon>
        <taxon>Ralstonia</taxon>
        <taxon>Ralstonia solanacearum species complex</taxon>
    </lineage>
</organism>
<feature type="compositionally biased region" description="Basic and acidic residues" evidence="1">
    <location>
        <begin position="48"/>
        <end position="65"/>
    </location>
</feature>
<sequence length="65" mass="7420">MRGGSMIGTSEGLKMRINRARKRGVHVQASLFRSSEMAVQERAQQLQQHDKKQQHSPKRDAWGCT</sequence>
<reference evidence="2" key="1">
    <citation type="journal article" date="2011" name="PLoS ONE">
        <title>Ralstonia syzygii, the Blood Disease Bacterium and some Asian R. solanacearum strains form a single genomic species despite divergent lifestyles.</title>
        <authorList>
            <person name="Remenant B."/>
            <person name="de Cambiaire J.C."/>
            <person name="Cellier G."/>
            <person name="Jacobs J.M."/>
            <person name="Mangenot S."/>
            <person name="Barbe V."/>
            <person name="Lajus A."/>
            <person name="Vallenet D."/>
            <person name="Medigue C."/>
            <person name="Fegan M."/>
            <person name="Allen C."/>
            <person name="Prior P."/>
        </authorList>
    </citation>
    <scope>NUCLEOTIDE SEQUENCE</scope>
    <source>
        <strain evidence="2">R24</strain>
    </source>
</reference>
<accession>G3A7T3</accession>
<name>G3A7T3_9RALS</name>
<gene>
    <name evidence="2" type="ORF">RALSY_40796</name>
</gene>
<dbReference type="EMBL" id="FR854089">
    <property type="protein sequence ID" value="CCA86569.1"/>
    <property type="molecule type" value="Genomic_DNA"/>
</dbReference>
<protein>
    <submittedName>
        <fullName evidence="2">Uncharacterized protein</fullName>
    </submittedName>
</protein>
<proteinExistence type="predicted"/>
<reference evidence="2" key="2">
    <citation type="submission" date="2011-04" db="EMBL/GenBank/DDBJ databases">
        <authorList>
            <person name="Genoscope - CEA"/>
        </authorList>
    </citation>
    <scope>NUCLEOTIDE SEQUENCE</scope>
    <source>
        <strain evidence="2">R24</strain>
    </source>
</reference>
<feature type="region of interest" description="Disordered" evidence="1">
    <location>
        <begin position="36"/>
        <end position="65"/>
    </location>
</feature>
<evidence type="ECO:0000256" key="1">
    <source>
        <dbReference type="SAM" id="MobiDB-lite"/>
    </source>
</evidence>
<dbReference type="AlphaFoldDB" id="G3A7T3"/>
<evidence type="ECO:0000313" key="2">
    <source>
        <dbReference type="EMBL" id="CCA86569.1"/>
    </source>
</evidence>